<dbReference type="AlphaFoldDB" id="A0A7C8IZN1"/>
<dbReference type="InterPro" id="IPR010730">
    <property type="entry name" value="HET"/>
</dbReference>
<dbReference type="Proteomes" id="UP000481858">
    <property type="component" value="Unassembled WGS sequence"/>
</dbReference>
<proteinExistence type="predicted"/>
<dbReference type="Pfam" id="PF06985">
    <property type="entry name" value="HET"/>
    <property type="match status" value="1"/>
</dbReference>
<protein>
    <recommendedName>
        <fullName evidence="1">Heterokaryon incompatibility domain-containing protein</fullName>
    </recommendedName>
</protein>
<reference evidence="2 3" key="1">
    <citation type="submission" date="2019-12" db="EMBL/GenBank/DDBJ databases">
        <title>Draft genome sequence of the ascomycete Xylaria multiplex DSM 110363.</title>
        <authorList>
            <person name="Buettner E."/>
            <person name="Kellner H."/>
        </authorList>
    </citation>
    <scope>NUCLEOTIDE SEQUENCE [LARGE SCALE GENOMIC DNA]</scope>
    <source>
        <strain evidence="2 3">DSM 110363</strain>
    </source>
</reference>
<keyword evidence="3" id="KW-1185">Reference proteome</keyword>
<evidence type="ECO:0000259" key="1">
    <source>
        <dbReference type="Pfam" id="PF06985"/>
    </source>
</evidence>
<comment type="caution">
    <text evidence="2">The sequence shown here is derived from an EMBL/GenBank/DDBJ whole genome shotgun (WGS) entry which is preliminary data.</text>
</comment>
<organism evidence="2 3">
    <name type="scientific">Xylaria multiplex</name>
    <dbReference type="NCBI Taxonomy" id="323545"/>
    <lineage>
        <taxon>Eukaryota</taxon>
        <taxon>Fungi</taxon>
        <taxon>Dikarya</taxon>
        <taxon>Ascomycota</taxon>
        <taxon>Pezizomycotina</taxon>
        <taxon>Sordariomycetes</taxon>
        <taxon>Xylariomycetidae</taxon>
        <taxon>Xylariales</taxon>
        <taxon>Xylariaceae</taxon>
        <taxon>Xylaria</taxon>
    </lineage>
</organism>
<evidence type="ECO:0000313" key="3">
    <source>
        <dbReference type="Proteomes" id="UP000481858"/>
    </source>
</evidence>
<sequence>MRLLRAADLRFEEFEGDDNIPRYAILSHRWEHDEVSYRDMCKATKAGEIPSYHPIRGKQGFQKIYNFARRALSEDYEYIWVDTCCINKESSAELQEAINSMFRWYRDSAVCFAYLSDVSIPPEDANSRGDDAEPGWVNSFRESQWFTRGWTLQELLAPRQLIFFDRDWNECDAAADALDQEIYDITGIDIREVSSYPRGEEGEGVSLQELQVGQRMSWAVHRETTRVEDRAYALLGVFNINMPLLYGEGKRSFQRLQEEIMQVDDDISILAWSCTSADTDFAPNGLARWPTNFHKYAELVDGKNVLFARHSLTMTQRGLQATLRIQRDPNDKMLAYVVLASTIQFFSHKTQYLVLPILFLQHTPQRPHVKNDCVRFSDPQWVAFDFAQGAKPEPLCFVRHLQPADTRFYGDGLSLSANVWRDYVPVFTYPAQAQPGRRHFPAVLGNVVPSPDAKKKNCTLIIELNARFAEPGSPQRYIVIVEGLLQGSRGLQSSLTALVARVGGAVDLGYALRLVKRGGARRKLVPCELRDRNGQVIPGDEIIRFQYFPSYWIHGQGDDSAELSPARATRRRAGGRNEATKCIVC</sequence>
<dbReference type="OrthoDB" id="20872at2759"/>
<feature type="domain" description="Heterokaryon incompatibility" evidence="1">
    <location>
        <begin position="23"/>
        <end position="154"/>
    </location>
</feature>
<dbReference type="PANTHER" id="PTHR10622:SF10">
    <property type="entry name" value="HET DOMAIN-CONTAINING PROTEIN"/>
    <property type="match status" value="1"/>
</dbReference>
<name>A0A7C8IZN1_9PEZI</name>
<dbReference type="EMBL" id="WUBL01000025">
    <property type="protein sequence ID" value="KAF2970282.1"/>
    <property type="molecule type" value="Genomic_DNA"/>
</dbReference>
<accession>A0A7C8IZN1</accession>
<evidence type="ECO:0000313" key="2">
    <source>
        <dbReference type="EMBL" id="KAF2970282.1"/>
    </source>
</evidence>
<dbReference type="InParanoid" id="A0A7C8IZN1"/>
<gene>
    <name evidence="2" type="ORF">GQX73_g3312</name>
</gene>
<dbReference type="PANTHER" id="PTHR10622">
    <property type="entry name" value="HET DOMAIN-CONTAINING PROTEIN"/>
    <property type="match status" value="1"/>
</dbReference>